<accession>A0A9P4TN18</accession>
<evidence type="ECO:0000256" key="1">
    <source>
        <dbReference type="SAM" id="SignalP"/>
    </source>
</evidence>
<feature type="chain" id="PRO_5040178871" description="DUF8021 domain-containing protein" evidence="1">
    <location>
        <begin position="19"/>
        <end position="269"/>
    </location>
</feature>
<dbReference type="EMBL" id="ML986583">
    <property type="protein sequence ID" value="KAF2269181.1"/>
    <property type="molecule type" value="Genomic_DNA"/>
</dbReference>
<evidence type="ECO:0000259" key="2">
    <source>
        <dbReference type="Pfam" id="PF26061"/>
    </source>
</evidence>
<dbReference type="Pfam" id="PF26061">
    <property type="entry name" value="DUF8021"/>
    <property type="match status" value="1"/>
</dbReference>
<dbReference type="Proteomes" id="UP000800093">
    <property type="component" value="Unassembled WGS sequence"/>
</dbReference>
<proteinExistence type="predicted"/>
<comment type="caution">
    <text evidence="3">The sequence shown here is derived from an EMBL/GenBank/DDBJ whole genome shotgun (WGS) entry which is preliminary data.</text>
</comment>
<evidence type="ECO:0000313" key="4">
    <source>
        <dbReference type="Proteomes" id="UP000800093"/>
    </source>
</evidence>
<name>A0A9P4TN18_9PLEO</name>
<keyword evidence="4" id="KW-1185">Reference proteome</keyword>
<dbReference type="InterPro" id="IPR058334">
    <property type="entry name" value="DUF8021"/>
</dbReference>
<protein>
    <recommendedName>
        <fullName evidence="2">DUF8021 domain-containing protein</fullName>
    </recommendedName>
</protein>
<evidence type="ECO:0000313" key="3">
    <source>
        <dbReference type="EMBL" id="KAF2269181.1"/>
    </source>
</evidence>
<reference evidence="4" key="1">
    <citation type="journal article" date="2020" name="Stud. Mycol.">
        <title>101 Dothideomycetes genomes: A test case for predicting lifestyles and emergence of pathogens.</title>
        <authorList>
            <person name="Haridas S."/>
            <person name="Albert R."/>
            <person name="Binder M."/>
            <person name="Bloem J."/>
            <person name="LaButti K."/>
            <person name="Salamov A."/>
            <person name="Andreopoulos B."/>
            <person name="Baker S."/>
            <person name="Barry K."/>
            <person name="Bills G."/>
            <person name="Bluhm B."/>
            <person name="Cannon C."/>
            <person name="Castanera R."/>
            <person name="Culley D."/>
            <person name="Daum C."/>
            <person name="Ezra D."/>
            <person name="Gonzalez J."/>
            <person name="Henrissat B."/>
            <person name="Kuo A."/>
            <person name="Liang C."/>
            <person name="Lipzen A."/>
            <person name="Lutzoni F."/>
            <person name="Magnuson J."/>
            <person name="Mondo S."/>
            <person name="Nolan M."/>
            <person name="Ohm R."/>
            <person name="Pangilinan J."/>
            <person name="Park H.-J."/>
            <person name="Ramirez L."/>
            <person name="Alfaro M."/>
            <person name="Sun H."/>
            <person name="Tritt A."/>
            <person name="Yoshinaga Y."/>
            <person name="Zwiers L.-H."/>
            <person name="Turgeon B."/>
            <person name="Goodwin S."/>
            <person name="Spatafora J."/>
            <person name="Crous P."/>
            <person name="Grigoriev I."/>
        </authorList>
    </citation>
    <scope>NUCLEOTIDE SEQUENCE [LARGE SCALE GENOMIC DNA]</scope>
    <source>
        <strain evidence="4">CBS 304.66</strain>
    </source>
</reference>
<dbReference type="OrthoDB" id="3515051at2759"/>
<sequence>MQLSVLSLFIGLATQASALCSRTELQEITDAYIKAQVAGQPNLLPLADSISYFENDTLKDIAMGILVEPVTIDFNRSLYDTTQCATYTEVTAATNDHPYVISTRMLLTEGKISKIESAISDDGDWIFNATSFLSWTKRENWDPIPENKRDSRSVIKAAGDAYLDSWTNGSVKVPYGTPCARLEGGIYTGERNLTTNSCTMPVFPINFTITNRRYVIDPELGGLAIFNDFPFIDTTKPEGTPSTNFFRIEGGKIRYIHENTVCTAYNCGR</sequence>
<feature type="domain" description="DUF8021" evidence="2">
    <location>
        <begin position="148"/>
        <end position="260"/>
    </location>
</feature>
<feature type="signal peptide" evidence="1">
    <location>
        <begin position="1"/>
        <end position="18"/>
    </location>
</feature>
<dbReference type="AlphaFoldDB" id="A0A9P4TN18"/>
<keyword evidence="1" id="KW-0732">Signal</keyword>
<organism evidence="3 4">
    <name type="scientific">Lojkania enalia</name>
    <dbReference type="NCBI Taxonomy" id="147567"/>
    <lineage>
        <taxon>Eukaryota</taxon>
        <taxon>Fungi</taxon>
        <taxon>Dikarya</taxon>
        <taxon>Ascomycota</taxon>
        <taxon>Pezizomycotina</taxon>
        <taxon>Dothideomycetes</taxon>
        <taxon>Pleosporomycetidae</taxon>
        <taxon>Pleosporales</taxon>
        <taxon>Pleosporales incertae sedis</taxon>
        <taxon>Lojkania</taxon>
    </lineage>
</organism>
<gene>
    <name evidence="3" type="ORF">CC78DRAFT_540226</name>
</gene>